<dbReference type="InterPro" id="IPR009057">
    <property type="entry name" value="Homeodomain-like_sf"/>
</dbReference>
<accession>A0A931A7V2</accession>
<dbReference type="InterPro" id="IPR050109">
    <property type="entry name" value="HTH-type_TetR-like_transc_reg"/>
</dbReference>
<evidence type="ECO:0000256" key="1">
    <source>
        <dbReference type="ARBA" id="ARBA00023125"/>
    </source>
</evidence>
<dbReference type="Gene3D" id="1.10.357.10">
    <property type="entry name" value="Tetracycline Repressor, domain 2"/>
    <property type="match status" value="1"/>
</dbReference>
<feature type="domain" description="HTH tetR-type" evidence="3">
    <location>
        <begin position="42"/>
        <end position="102"/>
    </location>
</feature>
<organism evidence="4 5">
    <name type="scientific">Nonomuraea cypriaca</name>
    <dbReference type="NCBI Taxonomy" id="1187855"/>
    <lineage>
        <taxon>Bacteria</taxon>
        <taxon>Bacillati</taxon>
        <taxon>Actinomycetota</taxon>
        <taxon>Actinomycetes</taxon>
        <taxon>Streptosporangiales</taxon>
        <taxon>Streptosporangiaceae</taxon>
        <taxon>Nonomuraea</taxon>
    </lineage>
</organism>
<name>A0A931A7V2_9ACTN</name>
<comment type="caution">
    <text evidence="4">The sequence shown here is derived from an EMBL/GenBank/DDBJ whole genome shotgun (WGS) entry which is preliminary data.</text>
</comment>
<dbReference type="PROSITE" id="PS50977">
    <property type="entry name" value="HTH_TETR_2"/>
    <property type="match status" value="1"/>
</dbReference>
<dbReference type="PRINTS" id="PR00455">
    <property type="entry name" value="HTHTETR"/>
</dbReference>
<dbReference type="EMBL" id="JADOGI010000002">
    <property type="protein sequence ID" value="MBF8184412.1"/>
    <property type="molecule type" value="Genomic_DNA"/>
</dbReference>
<dbReference type="PANTHER" id="PTHR30055:SF209">
    <property type="entry name" value="POSSIBLE TRANSCRIPTIONAL REGULATORY PROTEIN (PROBABLY TETR-FAMILY)"/>
    <property type="match status" value="1"/>
</dbReference>
<evidence type="ECO:0000313" key="5">
    <source>
        <dbReference type="Proteomes" id="UP000605361"/>
    </source>
</evidence>
<keyword evidence="1 2" id="KW-0238">DNA-binding</keyword>
<dbReference type="GO" id="GO:0003700">
    <property type="term" value="F:DNA-binding transcription factor activity"/>
    <property type="evidence" value="ECO:0007669"/>
    <property type="project" value="TreeGrafter"/>
</dbReference>
<dbReference type="AlphaFoldDB" id="A0A931A7V2"/>
<protein>
    <submittedName>
        <fullName evidence="4">TetR/AcrR family transcriptional regulator</fullName>
    </submittedName>
</protein>
<feature type="DNA-binding region" description="H-T-H motif" evidence="2">
    <location>
        <begin position="65"/>
        <end position="84"/>
    </location>
</feature>
<dbReference type="SUPFAM" id="SSF46689">
    <property type="entry name" value="Homeodomain-like"/>
    <property type="match status" value="1"/>
</dbReference>
<dbReference type="Pfam" id="PF00440">
    <property type="entry name" value="TetR_N"/>
    <property type="match status" value="1"/>
</dbReference>
<evidence type="ECO:0000256" key="2">
    <source>
        <dbReference type="PROSITE-ProRule" id="PRU00335"/>
    </source>
</evidence>
<dbReference type="Proteomes" id="UP000605361">
    <property type="component" value="Unassembled WGS sequence"/>
</dbReference>
<dbReference type="PANTHER" id="PTHR30055">
    <property type="entry name" value="HTH-TYPE TRANSCRIPTIONAL REGULATOR RUTR"/>
    <property type="match status" value="1"/>
</dbReference>
<evidence type="ECO:0000313" key="4">
    <source>
        <dbReference type="EMBL" id="MBF8184412.1"/>
    </source>
</evidence>
<dbReference type="InterPro" id="IPR001647">
    <property type="entry name" value="HTH_TetR"/>
</dbReference>
<dbReference type="GO" id="GO:0000976">
    <property type="term" value="F:transcription cis-regulatory region binding"/>
    <property type="evidence" value="ECO:0007669"/>
    <property type="project" value="TreeGrafter"/>
</dbReference>
<reference evidence="4" key="1">
    <citation type="submission" date="2020-11" db="EMBL/GenBank/DDBJ databases">
        <title>Whole-genome analyses of Nonomuraea sp. K274.</title>
        <authorList>
            <person name="Veyisoglu A."/>
        </authorList>
    </citation>
    <scope>NUCLEOTIDE SEQUENCE</scope>
    <source>
        <strain evidence="4">K274</strain>
    </source>
</reference>
<evidence type="ECO:0000259" key="3">
    <source>
        <dbReference type="PROSITE" id="PS50977"/>
    </source>
</evidence>
<proteinExistence type="predicted"/>
<sequence>MSPYARISGLYPACHSGGRVSPVDRPVLPLVGAPRAERADAVRNRRQLLATVREMLAEQGVDKLTMDALAERAGLGKGTVYRRFGTRAGIFQALIHDDDQTFQQQMLSGPPPLGPGAPPVDRLIAYGQARAAFMIEHREIFCAALDGRQPVPVGTEMNLSRMHIRMLLRQIPLGAADVDVLAVQLTAALEAPLLLYMSEADFTDDARHTQEAAARGWQDLIQRVCRP</sequence>
<keyword evidence="5" id="KW-1185">Reference proteome</keyword>
<gene>
    <name evidence="4" type="ORF">ITP53_01340</name>
</gene>